<accession>A0A7U2FCZ5</accession>
<protein>
    <submittedName>
        <fullName evidence="1">Uncharacterized protein</fullName>
    </submittedName>
</protein>
<dbReference type="AlphaFoldDB" id="A0A7U2FCZ5"/>
<dbReference type="Proteomes" id="UP000663193">
    <property type="component" value="Chromosome 14"/>
</dbReference>
<proteinExistence type="predicted"/>
<evidence type="ECO:0000313" key="1">
    <source>
        <dbReference type="EMBL" id="QRD03032.1"/>
    </source>
</evidence>
<gene>
    <name evidence="1" type="ORF">JI435_201580</name>
</gene>
<evidence type="ECO:0000313" key="2">
    <source>
        <dbReference type="Proteomes" id="UP000663193"/>
    </source>
</evidence>
<keyword evidence="2" id="KW-1185">Reference proteome</keyword>
<organism evidence="1 2">
    <name type="scientific">Phaeosphaeria nodorum (strain SN15 / ATCC MYA-4574 / FGSC 10173)</name>
    <name type="common">Glume blotch fungus</name>
    <name type="synonym">Parastagonospora nodorum</name>
    <dbReference type="NCBI Taxonomy" id="321614"/>
    <lineage>
        <taxon>Eukaryota</taxon>
        <taxon>Fungi</taxon>
        <taxon>Dikarya</taxon>
        <taxon>Ascomycota</taxon>
        <taxon>Pezizomycotina</taxon>
        <taxon>Dothideomycetes</taxon>
        <taxon>Pleosporomycetidae</taxon>
        <taxon>Pleosporales</taxon>
        <taxon>Pleosporineae</taxon>
        <taxon>Phaeosphaeriaceae</taxon>
        <taxon>Parastagonospora</taxon>
    </lineage>
</organism>
<sequence length="87" mass="10067">MEWEICYIEVGPLIFEAIYRLTMQYCWSMKSLGGRMGGEMCITPAHLDSGRFIPDFERIEQVVLERVIFEVDHFPSTFQGTNRSAKG</sequence>
<dbReference type="EMBL" id="CP069036">
    <property type="protein sequence ID" value="QRD03032.1"/>
    <property type="molecule type" value="Genomic_DNA"/>
</dbReference>
<dbReference type="VEuPathDB" id="FungiDB:JI435_201580"/>
<name>A0A7U2FCZ5_PHANO</name>
<reference evidence="2" key="1">
    <citation type="journal article" date="2021" name="BMC Genomics">
        <title>Chromosome-level genome assembly and manually-curated proteome of model necrotroph Parastagonospora nodorum Sn15 reveals a genome-wide trove of candidate effector homologs, and redundancy of virulence-related functions within an accessory chromosome.</title>
        <authorList>
            <person name="Bertazzoni S."/>
            <person name="Jones D.A.B."/>
            <person name="Phan H.T."/>
            <person name="Tan K.-C."/>
            <person name="Hane J.K."/>
        </authorList>
    </citation>
    <scope>NUCLEOTIDE SEQUENCE [LARGE SCALE GENOMIC DNA]</scope>
    <source>
        <strain evidence="2">SN15 / ATCC MYA-4574 / FGSC 10173)</strain>
    </source>
</reference>